<keyword evidence="4" id="KW-1185">Reference proteome</keyword>
<sequence>MIKAMRLIVLAAAGVFATCAFAQPAVDFARLMRERLKVSPVLKGEFEQTKTLKGFRNPLVSRGEFLVARGQGVWWHTKLPFESTLVVTRTRLFTRNADGSASDLVDAQAEPGVKQVNELIFSLLAADPEALADKFAVVAQPVGANGWTLALTPRDANLAKFLVRATLAGERDVQTVRIDEARGDTTQIRFSHQVPSAALSSDEAARLR</sequence>
<dbReference type="Gene3D" id="2.50.20.10">
    <property type="entry name" value="Lipoprotein localisation LolA/LolB/LppX"/>
    <property type="match status" value="1"/>
</dbReference>
<dbReference type="AlphaFoldDB" id="A0A9X1YH28"/>
<protein>
    <submittedName>
        <fullName evidence="3">Outer membrane lipoprotein carrier protein LolA</fullName>
    </submittedName>
</protein>
<evidence type="ECO:0000256" key="2">
    <source>
        <dbReference type="SAM" id="SignalP"/>
    </source>
</evidence>
<evidence type="ECO:0000313" key="3">
    <source>
        <dbReference type="EMBL" id="MCK9684292.1"/>
    </source>
</evidence>
<dbReference type="CDD" id="cd16325">
    <property type="entry name" value="LolA"/>
    <property type="match status" value="1"/>
</dbReference>
<organism evidence="3 4">
    <name type="scientific">Scleromatobacter humisilvae</name>
    <dbReference type="NCBI Taxonomy" id="2897159"/>
    <lineage>
        <taxon>Bacteria</taxon>
        <taxon>Pseudomonadati</taxon>
        <taxon>Pseudomonadota</taxon>
        <taxon>Betaproteobacteria</taxon>
        <taxon>Burkholderiales</taxon>
        <taxon>Sphaerotilaceae</taxon>
        <taxon>Scleromatobacter</taxon>
    </lineage>
</organism>
<keyword evidence="1 2" id="KW-0732">Signal</keyword>
<gene>
    <name evidence="3" type="ORF">LPC04_01075</name>
</gene>
<name>A0A9X1YH28_9BURK</name>
<evidence type="ECO:0000313" key="4">
    <source>
        <dbReference type="Proteomes" id="UP001139353"/>
    </source>
</evidence>
<feature type="signal peptide" evidence="2">
    <location>
        <begin position="1"/>
        <end position="22"/>
    </location>
</feature>
<comment type="caution">
    <text evidence="3">The sequence shown here is derived from an EMBL/GenBank/DDBJ whole genome shotgun (WGS) entry which is preliminary data.</text>
</comment>
<dbReference type="InterPro" id="IPR004564">
    <property type="entry name" value="OM_lipoprot_carrier_LolA-like"/>
</dbReference>
<dbReference type="EMBL" id="JAJLJH010000001">
    <property type="protein sequence ID" value="MCK9684292.1"/>
    <property type="molecule type" value="Genomic_DNA"/>
</dbReference>
<accession>A0A9X1YH28</accession>
<dbReference type="Pfam" id="PF03548">
    <property type="entry name" value="LolA"/>
    <property type="match status" value="1"/>
</dbReference>
<dbReference type="Proteomes" id="UP001139353">
    <property type="component" value="Unassembled WGS sequence"/>
</dbReference>
<proteinExistence type="predicted"/>
<dbReference type="InterPro" id="IPR029046">
    <property type="entry name" value="LolA/LolB/LppX"/>
</dbReference>
<dbReference type="PANTHER" id="PTHR35869:SF1">
    <property type="entry name" value="OUTER-MEMBRANE LIPOPROTEIN CARRIER PROTEIN"/>
    <property type="match status" value="1"/>
</dbReference>
<dbReference type="RefSeq" id="WP_275680326.1">
    <property type="nucleotide sequence ID" value="NZ_JAJLJH010000001.1"/>
</dbReference>
<dbReference type="PANTHER" id="PTHR35869">
    <property type="entry name" value="OUTER-MEMBRANE LIPOPROTEIN CARRIER PROTEIN"/>
    <property type="match status" value="1"/>
</dbReference>
<keyword evidence="3" id="KW-0449">Lipoprotein</keyword>
<evidence type="ECO:0000256" key="1">
    <source>
        <dbReference type="ARBA" id="ARBA00022729"/>
    </source>
</evidence>
<reference evidence="3" key="1">
    <citation type="submission" date="2021-11" db="EMBL/GenBank/DDBJ databases">
        <title>BS-T2-15 a new species belonging to the Comamonadaceae family isolated from the soil of a French oak forest.</title>
        <authorList>
            <person name="Mieszkin S."/>
            <person name="Alain K."/>
        </authorList>
    </citation>
    <scope>NUCLEOTIDE SEQUENCE</scope>
    <source>
        <strain evidence="3">BS-T2-15</strain>
    </source>
</reference>
<feature type="chain" id="PRO_5040883553" evidence="2">
    <location>
        <begin position="23"/>
        <end position="208"/>
    </location>
</feature>
<dbReference type="SUPFAM" id="SSF89392">
    <property type="entry name" value="Prokaryotic lipoproteins and lipoprotein localization factors"/>
    <property type="match status" value="1"/>
</dbReference>